<dbReference type="PRINTS" id="PR00454">
    <property type="entry name" value="ETSDOMAIN"/>
</dbReference>
<dbReference type="InterPro" id="IPR046328">
    <property type="entry name" value="ETS_fam"/>
</dbReference>
<comment type="caution">
    <text evidence="5">The sequence shown here is derived from an EMBL/GenBank/DDBJ whole genome shotgun (WGS) entry which is preliminary data.</text>
</comment>
<dbReference type="PANTHER" id="PTHR11849">
    <property type="entry name" value="ETS"/>
    <property type="match status" value="1"/>
</dbReference>
<dbReference type="GO" id="GO:0030154">
    <property type="term" value="P:cell differentiation"/>
    <property type="evidence" value="ECO:0007669"/>
    <property type="project" value="TreeGrafter"/>
</dbReference>
<dbReference type="PROSITE" id="PS00345">
    <property type="entry name" value="ETS_DOMAIN_1"/>
    <property type="match status" value="1"/>
</dbReference>
<dbReference type="InterPro" id="IPR036388">
    <property type="entry name" value="WH-like_DNA-bd_sf"/>
</dbReference>
<evidence type="ECO:0000256" key="3">
    <source>
        <dbReference type="RuleBase" id="RU004019"/>
    </source>
</evidence>
<dbReference type="InterPro" id="IPR036390">
    <property type="entry name" value="WH_DNA-bd_sf"/>
</dbReference>
<dbReference type="OrthoDB" id="5961210at2759"/>
<dbReference type="GO" id="GO:0043565">
    <property type="term" value="F:sequence-specific DNA binding"/>
    <property type="evidence" value="ECO:0007669"/>
    <property type="project" value="InterPro"/>
</dbReference>
<dbReference type="AlphaFoldDB" id="A0A3M6TI61"/>
<keyword evidence="6" id="KW-1185">Reference proteome</keyword>
<reference evidence="5 6" key="1">
    <citation type="journal article" date="2018" name="Sci. Rep.">
        <title>Comparative analysis of the Pocillopora damicornis genome highlights role of immune system in coral evolution.</title>
        <authorList>
            <person name="Cunning R."/>
            <person name="Bay R.A."/>
            <person name="Gillette P."/>
            <person name="Baker A.C."/>
            <person name="Traylor-Knowles N."/>
        </authorList>
    </citation>
    <scope>NUCLEOTIDE SEQUENCE [LARGE SCALE GENOMIC DNA]</scope>
    <source>
        <strain evidence="5">RSMAS</strain>
        <tissue evidence="5">Whole animal</tissue>
    </source>
</reference>
<dbReference type="STRING" id="46731.A0A3M6TI61"/>
<dbReference type="Proteomes" id="UP000275408">
    <property type="component" value="Unassembled WGS sequence"/>
</dbReference>
<dbReference type="GO" id="GO:0000981">
    <property type="term" value="F:DNA-binding transcription factor activity, RNA polymerase II-specific"/>
    <property type="evidence" value="ECO:0007669"/>
    <property type="project" value="TreeGrafter"/>
</dbReference>
<accession>A0A3M6TI61</accession>
<evidence type="ECO:0000256" key="2">
    <source>
        <dbReference type="ARBA" id="ARBA00023125"/>
    </source>
</evidence>
<proteinExistence type="inferred from homology"/>
<evidence type="ECO:0000313" key="5">
    <source>
        <dbReference type="EMBL" id="RMX41102.1"/>
    </source>
</evidence>
<evidence type="ECO:0000313" key="6">
    <source>
        <dbReference type="Proteomes" id="UP000275408"/>
    </source>
</evidence>
<comment type="subcellular location">
    <subcellularLocation>
        <location evidence="3">Nucleus</location>
    </subcellularLocation>
</comment>
<dbReference type="Gene3D" id="1.10.10.10">
    <property type="entry name" value="Winged helix-like DNA-binding domain superfamily/Winged helix DNA-binding domain"/>
    <property type="match status" value="1"/>
</dbReference>
<dbReference type="InterPro" id="IPR000418">
    <property type="entry name" value="Ets_dom"/>
</dbReference>
<sequence length="167" mass="19824">MHLWEFLLELLAEKRCQSLIMWTRQEKGEFRIIKTEAVAKLWGFENGRQGMTYDKLSRALRQYYTDGIITKPFMVPSTVQGFLDRCFKRQFFSKYINANNTLEIQDRNIFKKVSNTVNHPLLPSLPRIKSTHYNPRRSSSEKPKINTVRSLNIYVNRLVFKYNLALE</sequence>
<feature type="domain" description="ETS" evidence="4">
    <location>
        <begin position="1"/>
        <end position="71"/>
    </location>
</feature>
<dbReference type="GO" id="GO:0005634">
    <property type="term" value="C:nucleus"/>
    <property type="evidence" value="ECO:0007669"/>
    <property type="project" value="UniProtKB-SubCell"/>
</dbReference>
<evidence type="ECO:0000256" key="1">
    <source>
        <dbReference type="ARBA" id="ARBA00005562"/>
    </source>
</evidence>
<comment type="similarity">
    <text evidence="1 3">Belongs to the ETS family.</text>
</comment>
<name>A0A3M6TI61_POCDA</name>
<keyword evidence="2 3" id="KW-0238">DNA-binding</keyword>
<dbReference type="PROSITE" id="PS50061">
    <property type="entry name" value="ETS_DOMAIN_3"/>
    <property type="match status" value="1"/>
</dbReference>
<dbReference type="Pfam" id="PF00178">
    <property type="entry name" value="Ets"/>
    <property type="match status" value="1"/>
</dbReference>
<dbReference type="PANTHER" id="PTHR11849:SF133">
    <property type="entry name" value="ETS DOMAIN-CONTAINING PROTEIN"/>
    <property type="match status" value="1"/>
</dbReference>
<gene>
    <name evidence="5" type="ORF">pdam_00003295</name>
</gene>
<dbReference type="PROSITE" id="PS00346">
    <property type="entry name" value="ETS_DOMAIN_2"/>
    <property type="match status" value="1"/>
</dbReference>
<dbReference type="SUPFAM" id="SSF46785">
    <property type="entry name" value="Winged helix' DNA-binding domain"/>
    <property type="match status" value="1"/>
</dbReference>
<dbReference type="EMBL" id="RCHS01003527">
    <property type="protein sequence ID" value="RMX41102.1"/>
    <property type="molecule type" value="Genomic_DNA"/>
</dbReference>
<protein>
    <recommendedName>
        <fullName evidence="4">ETS domain-containing protein</fullName>
    </recommendedName>
</protein>
<organism evidence="5 6">
    <name type="scientific">Pocillopora damicornis</name>
    <name type="common">Cauliflower coral</name>
    <name type="synonym">Millepora damicornis</name>
    <dbReference type="NCBI Taxonomy" id="46731"/>
    <lineage>
        <taxon>Eukaryota</taxon>
        <taxon>Metazoa</taxon>
        <taxon>Cnidaria</taxon>
        <taxon>Anthozoa</taxon>
        <taxon>Hexacorallia</taxon>
        <taxon>Scleractinia</taxon>
        <taxon>Astrocoeniina</taxon>
        <taxon>Pocilloporidae</taxon>
        <taxon>Pocillopora</taxon>
    </lineage>
</organism>
<dbReference type="SMART" id="SM00413">
    <property type="entry name" value="ETS"/>
    <property type="match status" value="1"/>
</dbReference>
<keyword evidence="3" id="KW-0539">Nucleus</keyword>
<evidence type="ECO:0000259" key="4">
    <source>
        <dbReference type="PROSITE" id="PS50061"/>
    </source>
</evidence>